<reference evidence="2" key="1">
    <citation type="submission" date="2025-08" db="UniProtKB">
        <authorList>
            <consortium name="Ensembl"/>
        </authorList>
    </citation>
    <scope>IDENTIFICATION</scope>
</reference>
<proteinExistence type="predicted"/>
<dbReference type="InterPro" id="IPR040187">
    <property type="entry name" value="OCAD1/2"/>
</dbReference>
<dbReference type="PANTHER" id="PTHR13336:SF2">
    <property type="entry name" value="OCIA DOMAIN-CONTAINING PROTEIN 2"/>
    <property type="match status" value="1"/>
</dbReference>
<dbReference type="AlphaFoldDB" id="A0A3Q2Z0R8"/>
<evidence type="ECO:0000259" key="1">
    <source>
        <dbReference type="Pfam" id="PF07051"/>
    </source>
</evidence>
<evidence type="ECO:0000313" key="3">
    <source>
        <dbReference type="Proteomes" id="UP000264820"/>
    </source>
</evidence>
<name>A0A3Q2Z0R8_HIPCM</name>
<protein>
    <submittedName>
        <fullName evidence="2">OCIA domain containing 2</fullName>
    </submittedName>
</protein>
<dbReference type="Proteomes" id="UP000264820">
    <property type="component" value="Unplaced"/>
</dbReference>
<dbReference type="InterPro" id="IPR009764">
    <property type="entry name" value="OCIA_dom"/>
</dbReference>
<dbReference type="STRING" id="109280.ENSHCOP00000025140"/>
<organism evidence="2 3">
    <name type="scientific">Hippocampus comes</name>
    <name type="common">Tiger tail seahorse</name>
    <dbReference type="NCBI Taxonomy" id="109280"/>
    <lineage>
        <taxon>Eukaryota</taxon>
        <taxon>Metazoa</taxon>
        <taxon>Chordata</taxon>
        <taxon>Craniata</taxon>
        <taxon>Vertebrata</taxon>
        <taxon>Euteleostomi</taxon>
        <taxon>Actinopterygii</taxon>
        <taxon>Neopterygii</taxon>
        <taxon>Teleostei</taxon>
        <taxon>Neoteleostei</taxon>
        <taxon>Acanthomorphata</taxon>
        <taxon>Syngnathiaria</taxon>
        <taxon>Syngnathiformes</taxon>
        <taxon>Syngnathoidei</taxon>
        <taxon>Syngnathidae</taxon>
        <taxon>Hippocampus</taxon>
    </lineage>
</organism>
<keyword evidence="3" id="KW-1185">Reference proteome</keyword>
<evidence type="ECO:0000313" key="2">
    <source>
        <dbReference type="Ensembl" id="ENSHCOP00000025140.1"/>
    </source>
</evidence>
<dbReference type="Ensembl" id="ENSHCOT00000019041.1">
    <property type="protein sequence ID" value="ENSHCOP00000025140.1"/>
    <property type="gene ID" value="ENSHCOG00000015099.1"/>
</dbReference>
<dbReference type="PANTHER" id="PTHR13336">
    <property type="entry name" value="OVARIAN CARCINOMA IMMUNOREACTIVE ANTIGEN"/>
    <property type="match status" value="1"/>
</dbReference>
<dbReference type="GeneTree" id="ENSGT00530000063690"/>
<dbReference type="GO" id="GO:0005743">
    <property type="term" value="C:mitochondrial inner membrane"/>
    <property type="evidence" value="ECO:0007669"/>
    <property type="project" value="TreeGrafter"/>
</dbReference>
<reference evidence="2" key="2">
    <citation type="submission" date="2025-09" db="UniProtKB">
        <authorList>
            <consortium name="Ensembl"/>
        </authorList>
    </citation>
    <scope>IDENTIFICATION</scope>
</reference>
<accession>A0A3Q2Z0R8</accession>
<sequence>MSTEVSVKKENATKGEWKCPTSQGHIPSEDVRKVWKECQQESFWYRALPLSVGSMAVTGTLIYNGIWKTSKRFGPFPKLAGMEHDFCSVCLDIAFCCRIDTRLFNFQLPESLALPWGKHLTSAPVVASYRSSAPGSTHRLGLGLAPLIADPGPVNMCAKSVRKKFRRDLQNDYKKKLNV</sequence>
<dbReference type="Pfam" id="PF07051">
    <property type="entry name" value="OCIA"/>
    <property type="match status" value="1"/>
</dbReference>
<feature type="domain" description="OCIA" evidence="1">
    <location>
        <begin position="25"/>
        <end position="80"/>
    </location>
</feature>